<feature type="region of interest" description="Disordered" evidence="1">
    <location>
        <begin position="40"/>
        <end position="84"/>
    </location>
</feature>
<dbReference type="Proteomes" id="UP000001213">
    <property type="component" value="Chromosome"/>
</dbReference>
<dbReference type="KEGG" id="tpr:Tpau_0322"/>
<evidence type="ECO:0000313" key="3">
    <source>
        <dbReference type="Proteomes" id="UP000001213"/>
    </source>
</evidence>
<evidence type="ECO:0000313" key="2">
    <source>
        <dbReference type="EMBL" id="ADG76966.1"/>
    </source>
</evidence>
<protein>
    <submittedName>
        <fullName evidence="2">Uncharacterized protein</fullName>
    </submittedName>
</protein>
<organism evidence="2 3">
    <name type="scientific">Tsukamurella paurometabola (strain ATCC 8368 / DSM 20162 / CCUG 35730 / CIP 100753 / JCM 10117 / KCTC 9821 / NBRC 16120 / NCIMB 702349 / NCTC 13040)</name>
    <name type="common">Corynebacterium paurometabolum</name>
    <dbReference type="NCBI Taxonomy" id="521096"/>
    <lineage>
        <taxon>Bacteria</taxon>
        <taxon>Bacillati</taxon>
        <taxon>Actinomycetota</taxon>
        <taxon>Actinomycetes</taxon>
        <taxon>Mycobacteriales</taxon>
        <taxon>Tsukamurellaceae</taxon>
        <taxon>Tsukamurella</taxon>
    </lineage>
</organism>
<feature type="region of interest" description="Disordered" evidence="1">
    <location>
        <begin position="1"/>
        <end position="20"/>
    </location>
</feature>
<dbReference type="AlphaFoldDB" id="D5URB3"/>
<reference evidence="3" key="1">
    <citation type="submission" date="2010-03" db="EMBL/GenBank/DDBJ databases">
        <title>The complete chromosome of Tsukamurella paurometabola DSM 20162.</title>
        <authorList>
            <consortium name="US DOE Joint Genome Institute (JGI-PGF)"/>
            <person name="Lucas S."/>
            <person name="Copeland A."/>
            <person name="Lapidus A."/>
            <person name="Glavina del Rio T."/>
            <person name="Dalin E."/>
            <person name="Tice H."/>
            <person name="Bruce D."/>
            <person name="Goodwin L."/>
            <person name="Pitluck S."/>
            <person name="Kyrpides N."/>
            <person name="Mavromatis K."/>
            <person name="Ivanova N."/>
            <person name="Mikhailova N."/>
            <person name="Munk A.C."/>
            <person name="Brettin T."/>
            <person name="Detter J.C."/>
            <person name="Tapia R."/>
            <person name="Han C."/>
            <person name="Larimer F."/>
            <person name="Land M."/>
            <person name="Hauser L."/>
            <person name="Markowitz V."/>
            <person name="Cheng J.-F."/>
            <person name="Hugenholtz P."/>
            <person name="Woyke T."/>
            <person name="Wu D."/>
            <person name="Jando M."/>
            <person name="Brambilla E."/>
            <person name="Klenk H.-P."/>
            <person name="Eisen J.A."/>
        </authorList>
    </citation>
    <scope>NUCLEOTIDE SEQUENCE [LARGE SCALE GENOMIC DNA]</scope>
    <source>
        <strain evidence="3">ATCC 8368 / DSM 20162 / CCUG 35730 / CIP 100753 / JCM 10117 / KCTC 9821 / NBRC 16120 / NCIMB 702349 / NCTC 13040</strain>
    </source>
</reference>
<keyword evidence="3" id="KW-1185">Reference proteome</keyword>
<feature type="compositionally biased region" description="Gly residues" evidence="1">
    <location>
        <begin position="41"/>
        <end position="58"/>
    </location>
</feature>
<dbReference type="HOGENOM" id="CLU_911970_0_0_11"/>
<name>D5URB3_TSUPD</name>
<accession>D5URB3</accession>
<reference evidence="2 3" key="2">
    <citation type="journal article" date="2011" name="Stand. Genomic Sci.">
        <title>Complete genome sequence of Tsukamurella paurometabola type strain (no. 33).</title>
        <authorList>
            <person name="Munk A.C."/>
            <person name="Lapidus A."/>
            <person name="Lucas S."/>
            <person name="Nolan M."/>
            <person name="Tice H."/>
            <person name="Cheng J.F."/>
            <person name="Del Rio T.G."/>
            <person name="Goodwin L."/>
            <person name="Pitluck S."/>
            <person name="Liolios K."/>
            <person name="Huntemann M."/>
            <person name="Ivanova N."/>
            <person name="Mavromatis K."/>
            <person name="Mikhailova N."/>
            <person name="Pati A."/>
            <person name="Chen A."/>
            <person name="Palaniappan K."/>
            <person name="Tapia R."/>
            <person name="Han C."/>
            <person name="Land M."/>
            <person name="Hauser L."/>
            <person name="Chang Y.J."/>
            <person name="Jeffries C.D."/>
            <person name="Brettin T."/>
            <person name="Yasawong M."/>
            <person name="Brambilla E.M."/>
            <person name="Rohde M."/>
            <person name="Sikorski J."/>
            <person name="Goker M."/>
            <person name="Detter J.C."/>
            <person name="Woyke T."/>
            <person name="Bristow J."/>
            <person name="Eisen J.A."/>
            <person name="Markowitz V."/>
            <person name="Hugenholtz P."/>
            <person name="Kyrpides N.C."/>
            <person name="Klenk H.P."/>
        </authorList>
    </citation>
    <scope>NUCLEOTIDE SEQUENCE [LARGE SCALE GENOMIC DNA]</scope>
    <source>
        <strain evidence="3">ATCC 8368 / DSM 20162 / CCUG 35730 / CIP 100753 / JCM 10117 / KCTC 9821 / NBRC 16120 / NCIMB 702349 / NCTC 13040</strain>
    </source>
</reference>
<evidence type="ECO:0000256" key="1">
    <source>
        <dbReference type="SAM" id="MobiDB-lite"/>
    </source>
</evidence>
<dbReference type="EMBL" id="CP001966">
    <property type="protein sequence ID" value="ADG76966.1"/>
    <property type="molecule type" value="Genomic_DNA"/>
</dbReference>
<gene>
    <name evidence="2" type="ordered locus">Tpau_0322</name>
</gene>
<proteinExistence type="predicted"/>
<sequence>MVLARARTAAPRSSKPGVSSGELVATVGVVGKELDSLGPVLGQGGHRSGGATLGAGEAGGDHDKDSCMGAAGERSSAQLSRTQTGAGGSVVATAAGTAGIGGAVCPAGKPEVETVLVWSSACAAISGAAHGGARGGGPGDLVEPPCPQFTFDAVLFFAGGEGAGGTDPLRVTRSRGLMHPIHPTGRIDIDQTAAMQRLYRGRGYLRRSRARQYLFECCRRYWDPGIDQAIPRRQTLFACSCEAVVSRELTSSSSLTQLAPTTARSILGVSEFRCKWPDSLTRAGWWERGSDDRDTACHGRWQATN</sequence>